<dbReference type="EMBL" id="CP002930">
    <property type="protein sequence ID" value="AFY00926.1"/>
    <property type="molecule type" value="Genomic_DNA"/>
</dbReference>
<dbReference type="STRING" id="1069642.Bdt_1227"/>
<feature type="compositionally biased region" description="Polar residues" evidence="1">
    <location>
        <begin position="19"/>
        <end position="30"/>
    </location>
</feature>
<dbReference type="SUPFAM" id="SSF46689">
    <property type="entry name" value="Homeodomain-like"/>
    <property type="match status" value="1"/>
</dbReference>
<dbReference type="PRINTS" id="PR01590">
    <property type="entry name" value="HTHFIS"/>
</dbReference>
<dbReference type="PATRIC" id="fig|1069642.3.peg.1212"/>
<gene>
    <name evidence="3" type="ORF">Bdt_1227</name>
</gene>
<proteinExistence type="predicted"/>
<protein>
    <recommendedName>
        <fullName evidence="2">DNA binding HTH domain-containing protein</fullName>
    </recommendedName>
</protein>
<dbReference type="Proteomes" id="UP000010074">
    <property type="component" value="Chromosome"/>
</dbReference>
<dbReference type="InterPro" id="IPR002197">
    <property type="entry name" value="HTH_Fis"/>
</dbReference>
<reference evidence="3 4" key="1">
    <citation type="journal article" date="2012" name="BMC Genomics">
        <title>Genome analysis of a simultaneously predatory and prey-independent, novel Bdellovibrio bacteriovorus from the River Tiber, supports in silico predictions of both ancient and recent lateral gene transfer from diverse bacteria.</title>
        <authorList>
            <person name="Hobley L."/>
            <person name="Lerner T.R."/>
            <person name="Williams L.E."/>
            <person name="Lambert C."/>
            <person name="Till R."/>
            <person name="Milner D.S."/>
            <person name="Basford S.M."/>
            <person name="Capeness M.J."/>
            <person name="Fenton A.K."/>
            <person name="Atterbury R.J."/>
            <person name="Harris M.A."/>
            <person name="Sockett R.E."/>
        </authorList>
    </citation>
    <scope>NUCLEOTIDE SEQUENCE [LARGE SCALE GENOMIC DNA]</scope>
    <source>
        <strain evidence="3 4">Tiberius</strain>
    </source>
</reference>
<name>K7YMB7_BDEBC</name>
<dbReference type="Gene3D" id="1.10.10.60">
    <property type="entry name" value="Homeodomain-like"/>
    <property type="match status" value="1"/>
</dbReference>
<organism evidence="3 4">
    <name type="scientific">Bdellovibrio bacteriovorus str. Tiberius</name>
    <dbReference type="NCBI Taxonomy" id="1069642"/>
    <lineage>
        <taxon>Bacteria</taxon>
        <taxon>Pseudomonadati</taxon>
        <taxon>Bdellovibrionota</taxon>
        <taxon>Bdellovibrionia</taxon>
        <taxon>Bdellovibrionales</taxon>
        <taxon>Pseudobdellovibrionaceae</taxon>
        <taxon>Bdellovibrio</taxon>
    </lineage>
</organism>
<dbReference type="GO" id="GO:0043565">
    <property type="term" value="F:sequence-specific DNA binding"/>
    <property type="evidence" value="ECO:0007669"/>
    <property type="project" value="InterPro"/>
</dbReference>
<dbReference type="AlphaFoldDB" id="K7YMB7"/>
<evidence type="ECO:0000259" key="2">
    <source>
        <dbReference type="Pfam" id="PF02954"/>
    </source>
</evidence>
<sequence>MASGTSPINSDVGGGNVIQFPTPTATSSSVQKMEELEAHAIENAIVQYKGNLTEAAKALGIGRATLYRKVKQYHIDPSAARKKKVAA</sequence>
<feature type="region of interest" description="Disordered" evidence="1">
    <location>
        <begin position="1"/>
        <end position="30"/>
    </location>
</feature>
<evidence type="ECO:0000313" key="4">
    <source>
        <dbReference type="Proteomes" id="UP000010074"/>
    </source>
</evidence>
<evidence type="ECO:0000313" key="3">
    <source>
        <dbReference type="EMBL" id="AFY00926.1"/>
    </source>
</evidence>
<feature type="domain" description="DNA binding HTH" evidence="2">
    <location>
        <begin position="33"/>
        <end position="73"/>
    </location>
</feature>
<accession>K7YMB7</accession>
<dbReference type="InterPro" id="IPR009057">
    <property type="entry name" value="Homeodomain-like_sf"/>
</dbReference>
<evidence type="ECO:0000256" key="1">
    <source>
        <dbReference type="SAM" id="MobiDB-lite"/>
    </source>
</evidence>
<dbReference type="KEGG" id="bbat:Bdt_1227"/>
<dbReference type="Pfam" id="PF02954">
    <property type="entry name" value="HTH_8"/>
    <property type="match status" value="1"/>
</dbReference>
<dbReference type="HOGENOM" id="CLU_2477058_0_0_7"/>